<dbReference type="KEGG" id="fsu:Fisuc_0341"/>
<protein>
    <submittedName>
        <fullName evidence="4">Putative lipoprotein</fullName>
    </submittedName>
</protein>
<dbReference type="Proteomes" id="UP000000517">
    <property type="component" value="Chromosome"/>
</dbReference>
<evidence type="ECO:0000313" key="4">
    <source>
        <dbReference type="EMBL" id="ADL26302.1"/>
    </source>
</evidence>
<feature type="signal peptide" evidence="1">
    <location>
        <begin position="1"/>
        <end position="21"/>
    </location>
</feature>
<organism evidence="4 5">
    <name type="scientific">Fibrobacter succinogenes (strain ATCC 19169 / S85)</name>
    <dbReference type="NCBI Taxonomy" id="59374"/>
    <lineage>
        <taxon>Bacteria</taxon>
        <taxon>Pseudomonadati</taxon>
        <taxon>Fibrobacterota</taxon>
        <taxon>Fibrobacteria</taxon>
        <taxon>Fibrobacterales</taxon>
        <taxon>Fibrobacteraceae</taxon>
        <taxon>Fibrobacter</taxon>
    </lineage>
</organism>
<dbReference type="HOGENOM" id="CLU_688400_0_0_0"/>
<sequence>MLKVKKGILFCLSIVTVGFFAACGDDPSSSNSATPAQENILPEEPEKVEVSSSSVNVVPASSAEISASKPTIPSYTVEKGTMVDERDCRTYKTITIGTQTWMAENLKFEYKVDGKTYGNSCNPDSCETFGRHYTWAAAMDSAVVFTNDSENCGYGVTCSPTYPVPGICPEGWHIPDSTEWVEFYKILNEDPHAMQAEDFIRSKSAIRKGLVATNASGFSALYETLSLVAGHTASGAFFWSSTDYITSRAYYWHVSESEARLDNNKICDKGTGMAVRCIKDFGTVVTPSSSCVEEPPVSNVENPVDTVSSTIIKLSSSSQAVKSSSSKDKGDRMFYLPTLIQACAYANLGNARFIECKSPNAIDCLQKINGCNFDAVEYCGCWESEDAYIYYRNKDKGQIR</sequence>
<dbReference type="KEGG" id="fsc:FSU_0755"/>
<dbReference type="eggNOG" id="COG4704">
    <property type="taxonomic scope" value="Bacteria"/>
</dbReference>
<keyword evidence="1" id="KW-0732">Signal</keyword>
<reference evidence="4" key="3">
    <citation type="submission" date="2010-08" db="EMBL/GenBank/DDBJ databases">
        <authorList>
            <person name="Durkin A.S."/>
            <person name="Nelson K.E."/>
            <person name="Morrison M."/>
            <person name="Forsberg C.W."/>
            <person name="Wilson D.B."/>
            <person name="Russell J.B."/>
            <person name="Cann I.K.O."/>
            <person name="Mackie R.I."/>
            <person name="White B.A."/>
        </authorList>
    </citation>
    <scope>NUCLEOTIDE SEQUENCE</scope>
    <source>
        <strain evidence="4">S85</strain>
    </source>
</reference>
<evidence type="ECO:0000313" key="6">
    <source>
        <dbReference type="Proteomes" id="UP000001497"/>
    </source>
</evidence>
<reference evidence="3 6" key="1">
    <citation type="submission" date="2009-10" db="EMBL/GenBank/DDBJ databases">
        <title>Complete sequence of Fibrobacter succinogenes subsp. succinogenes S85.</title>
        <authorList>
            <consortium name="US DOE Joint Genome Institute"/>
            <person name="Lucas S."/>
            <person name="Copeland A."/>
            <person name="Lapidus A."/>
            <person name="Glavina del Rio T."/>
            <person name="Tice H."/>
            <person name="Bruce D."/>
            <person name="Goodwin L."/>
            <person name="Pitluck S."/>
            <person name="Chertkov O."/>
            <person name="Detter J.C."/>
            <person name="Han C."/>
            <person name="Tapia R."/>
            <person name="Larimer F."/>
            <person name="Land M."/>
            <person name="Hauser L."/>
            <person name="Kyrpides N."/>
            <person name="Mikhailova N."/>
            <person name="Weimer P.J."/>
            <person name="Stevenson D.M."/>
            <person name="Boyum J."/>
            <person name="Brumm P.I."/>
            <person name="Mead D."/>
        </authorList>
    </citation>
    <scope>NUCLEOTIDE SEQUENCE [LARGE SCALE GENOMIC DNA]</scope>
    <source>
        <strain evidence="6">ATCC 19169 / S85</strain>
        <strain evidence="3">S85</strain>
    </source>
</reference>
<keyword evidence="6" id="KW-1185">Reference proteome</keyword>
<evidence type="ECO:0000259" key="2">
    <source>
        <dbReference type="Pfam" id="PF09603"/>
    </source>
</evidence>
<dbReference type="Pfam" id="PF09603">
    <property type="entry name" value="Fib_succ_major"/>
    <property type="match status" value="1"/>
</dbReference>
<feature type="domain" description="Fibrobacter succinogenes major paralogous" evidence="2">
    <location>
        <begin position="94"/>
        <end position="279"/>
    </location>
</feature>
<feature type="chain" id="PRO_5003001343" evidence="1">
    <location>
        <begin position="22"/>
        <end position="400"/>
    </location>
</feature>
<dbReference type="Proteomes" id="UP000001497">
    <property type="component" value="Chromosome"/>
</dbReference>
<evidence type="ECO:0000256" key="1">
    <source>
        <dbReference type="SAM" id="SignalP"/>
    </source>
</evidence>
<keyword evidence="4" id="KW-0449">Lipoprotein</keyword>
<gene>
    <name evidence="3" type="ordered locus">Fisuc_0341</name>
    <name evidence="4" type="ordered locus">FSU_0755</name>
</gene>
<evidence type="ECO:0000313" key="3">
    <source>
        <dbReference type="EMBL" id="ACX73953.1"/>
    </source>
</evidence>
<dbReference type="PROSITE" id="PS51257">
    <property type="entry name" value="PROKAR_LIPOPROTEIN"/>
    <property type="match status" value="1"/>
</dbReference>
<accession>C9RKM5</accession>
<dbReference type="NCBIfam" id="TIGR02145">
    <property type="entry name" value="Fib_succ_major"/>
    <property type="match status" value="1"/>
</dbReference>
<dbReference type="EMBL" id="CP001792">
    <property type="protein sequence ID" value="ACX73953.1"/>
    <property type="molecule type" value="Genomic_DNA"/>
</dbReference>
<dbReference type="RefSeq" id="WP_012820183.1">
    <property type="nucleotide sequence ID" value="NC_013410.1"/>
</dbReference>
<dbReference type="EMBL" id="CP002158">
    <property type="protein sequence ID" value="ADL26302.1"/>
    <property type="molecule type" value="Genomic_DNA"/>
</dbReference>
<proteinExistence type="predicted"/>
<reference evidence="5" key="2">
    <citation type="submission" date="2010-08" db="EMBL/GenBank/DDBJ databases">
        <title>Complete sequence of Fibrobacter succinogenes subsp. succinogenes S85.</title>
        <authorList>
            <person name="Durkin A.S."/>
            <person name="Nelson K.E."/>
            <person name="Morrison M."/>
            <person name="Forsberg C.W."/>
            <person name="Wilson D.B."/>
            <person name="Russell J.B."/>
            <person name="Cann I.K.O."/>
            <person name="Mackie R.I."/>
            <person name="White B.A."/>
        </authorList>
    </citation>
    <scope>NUCLEOTIDE SEQUENCE [LARGE SCALE GENOMIC DNA]</scope>
    <source>
        <strain evidence="5">ATCC 19169 / S85</strain>
    </source>
</reference>
<dbReference type="InterPro" id="IPR011871">
    <property type="entry name" value="Fib_succ_major"/>
</dbReference>
<evidence type="ECO:0000313" key="5">
    <source>
        <dbReference type="Proteomes" id="UP000000517"/>
    </source>
</evidence>
<name>C9RKM5_FIBSS</name>
<dbReference type="AlphaFoldDB" id="C9RKM5"/>